<keyword evidence="4" id="KW-1185">Reference proteome</keyword>
<dbReference type="Proteomes" id="UP000306147">
    <property type="component" value="Unassembled WGS sequence"/>
</dbReference>
<name>A0A4S1X4C0_9SPHN</name>
<feature type="transmembrane region" description="Helical" evidence="2">
    <location>
        <begin position="532"/>
        <end position="550"/>
    </location>
</feature>
<feature type="transmembrane region" description="Helical" evidence="2">
    <location>
        <begin position="479"/>
        <end position="496"/>
    </location>
</feature>
<organism evidence="3 4">
    <name type="scientific">Sphingomonas gei</name>
    <dbReference type="NCBI Taxonomy" id="1395960"/>
    <lineage>
        <taxon>Bacteria</taxon>
        <taxon>Pseudomonadati</taxon>
        <taxon>Pseudomonadota</taxon>
        <taxon>Alphaproteobacteria</taxon>
        <taxon>Sphingomonadales</taxon>
        <taxon>Sphingomonadaceae</taxon>
        <taxon>Sphingomonas</taxon>
    </lineage>
</organism>
<dbReference type="Pfam" id="PF03929">
    <property type="entry name" value="PepSY_TM"/>
    <property type="match status" value="1"/>
</dbReference>
<feature type="transmembrane region" description="Helical" evidence="2">
    <location>
        <begin position="241"/>
        <end position="259"/>
    </location>
</feature>
<evidence type="ECO:0000313" key="4">
    <source>
        <dbReference type="Proteomes" id="UP000306147"/>
    </source>
</evidence>
<sequence>MAGLGPGHDRLLPRDVRGARGGSGVRRPAGRRARRPCLDRQPDRAVPLGRPRHLGAGRPQDPAPGHRHGRCACRLQRCDRVGPAGVNGPEPKVARRKLLLSPGLVGAVLAGHSAVGLALAALIYLVCLSGSLAVFAQELQRWEQPAGPVLESVAPRAVDEGFNAIRAKAPTLAKKTVSIELPSAAVPRLTLSAGGDEGVGGEKWLADAAGRPAARIRRPTSDFIVALHTGLLLPEGIGRTLVGLIGIALLALLLSGVLAHPRMIKDAFTLRRGGSWRLQQADLHNRLGTWGLPFYLTVTLTGVFLGLFFVIFASLAATAYKGDLRHAFSDMGFEGERPQQTAAAVPSMSAMIEVVRAKAPEASIRSVSIERAGTSGQKVNVTVHRPGQLSTYERYVFDTSGRMVDSPKATGETISRQILFALQPLHFGWFGGIVVKAAYGLLGLALCVMTSSGVTIWLARRRDKGRPAPMWERIWTATIWGQPVALALAAAVPVLWRSETAAAMGWAAGAASAFALACLYRNDRALALTLRLLTAVLLVALAVTHGVVWSRQMEDSAGWIVDAVLIVGAAVLAAPLSKRAAARPS</sequence>
<evidence type="ECO:0000256" key="2">
    <source>
        <dbReference type="SAM" id="Phobius"/>
    </source>
</evidence>
<reference evidence="3 4" key="1">
    <citation type="submission" date="2019-04" db="EMBL/GenBank/DDBJ databases">
        <title>Sphingomonas psychrotolerans sp. nov., isolated from soil in the Tianshan Mountains, Xinjiang, China.</title>
        <authorList>
            <person name="Luo Y."/>
            <person name="Sheng H."/>
        </authorList>
    </citation>
    <scope>NUCLEOTIDE SEQUENCE [LARGE SCALE GENOMIC DNA]</scope>
    <source>
        <strain evidence="3 4">ZFGT-11</strain>
    </source>
</reference>
<dbReference type="PANTHER" id="PTHR34219">
    <property type="entry name" value="IRON-REGULATED INNER MEMBRANE PROTEIN-RELATED"/>
    <property type="match status" value="1"/>
</dbReference>
<feature type="transmembrane region" description="Helical" evidence="2">
    <location>
        <begin position="294"/>
        <end position="320"/>
    </location>
</feature>
<feature type="transmembrane region" description="Helical" evidence="2">
    <location>
        <begin position="104"/>
        <end position="126"/>
    </location>
</feature>
<feature type="transmembrane region" description="Helical" evidence="2">
    <location>
        <begin position="502"/>
        <end position="520"/>
    </location>
</feature>
<gene>
    <name evidence="3" type="ORF">E5A73_20045</name>
</gene>
<evidence type="ECO:0000313" key="3">
    <source>
        <dbReference type="EMBL" id="TGX49136.1"/>
    </source>
</evidence>
<feature type="transmembrane region" description="Helical" evidence="2">
    <location>
        <begin position="556"/>
        <end position="576"/>
    </location>
</feature>
<dbReference type="InterPro" id="IPR005625">
    <property type="entry name" value="PepSY-ass_TM"/>
</dbReference>
<proteinExistence type="predicted"/>
<evidence type="ECO:0000256" key="1">
    <source>
        <dbReference type="SAM" id="MobiDB-lite"/>
    </source>
</evidence>
<feature type="region of interest" description="Disordered" evidence="1">
    <location>
        <begin position="1"/>
        <end position="69"/>
    </location>
</feature>
<accession>A0A4S1X4C0</accession>
<feature type="compositionally biased region" description="Basic and acidic residues" evidence="1">
    <location>
        <begin position="7"/>
        <end position="18"/>
    </location>
</feature>
<keyword evidence="2" id="KW-0472">Membrane</keyword>
<feature type="transmembrane region" description="Helical" evidence="2">
    <location>
        <begin position="437"/>
        <end position="459"/>
    </location>
</feature>
<comment type="caution">
    <text evidence="3">The sequence shown here is derived from an EMBL/GenBank/DDBJ whole genome shotgun (WGS) entry which is preliminary data.</text>
</comment>
<protein>
    <submittedName>
        <fullName evidence="3">PepSY domain-containing protein</fullName>
    </submittedName>
</protein>
<dbReference type="OrthoDB" id="9776609at2"/>
<keyword evidence="2" id="KW-1133">Transmembrane helix</keyword>
<dbReference type="EMBL" id="SRXT01000009">
    <property type="protein sequence ID" value="TGX49136.1"/>
    <property type="molecule type" value="Genomic_DNA"/>
</dbReference>
<keyword evidence="2" id="KW-0812">Transmembrane</keyword>
<dbReference type="AlphaFoldDB" id="A0A4S1X4C0"/>
<dbReference type="PANTHER" id="PTHR34219:SF4">
    <property type="entry name" value="PEPSY DOMAIN-CONTAINING PROTEIN"/>
    <property type="match status" value="1"/>
</dbReference>